<organism evidence="2 3">
    <name type="scientific">Triparma columacea</name>
    <dbReference type="NCBI Taxonomy" id="722753"/>
    <lineage>
        <taxon>Eukaryota</taxon>
        <taxon>Sar</taxon>
        <taxon>Stramenopiles</taxon>
        <taxon>Ochrophyta</taxon>
        <taxon>Bolidophyceae</taxon>
        <taxon>Parmales</taxon>
        <taxon>Triparmaceae</taxon>
        <taxon>Triparma</taxon>
    </lineage>
</organism>
<feature type="compositionally biased region" description="Basic and acidic residues" evidence="1">
    <location>
        <begin position="56"/>
        <end position="74"/>
    </location>
</feature>
<evidence type="ECO:0000313" key="2">
    <source>
        <dbReference type="EMBL" id="GMI38728.1"/>
    </source>
</evidence>
<evidence type="ECO:0000313" key="3">
    <source>
        <dbReference type="Proteomes" id="UP001165065"/>
    </source>
</evidence>
<reference evidence="3" key="1">
    <citation type="journal article" date="2023" name="Commun. Biol.">
        <title>Genome analysis of Parmales, the sister group of diatoms, reveals the evolutionary specialization of diatoms from phago-mixotrophs to photoautotrophs.</title>
        <authorList>
            <person name="Ban H."/>
            <person name="Sato S."/>
            <person name="Yoshikawa S."/>
            <person name="Yamada K."/>
            <person name="Nakamura Y."/>
            <person name="Ichinomiya M."/>
            <person name="Sato N."/>
            <person name="Blanc-Mathieu R."/>
            <person name="Endo H."/>
            <person name="Kuwata A."/>
            <person name="Ogata H."/>
        </authorList>
    </citation>
    <scope>NUCLEOTIDE SEQUENCE [LARGE SCALE GENOMIC DNA]</scope>
</reference>
<dbReference type="Proteomes" id="UP001165065">
    <property type="component" value="Unassembled WGS sequence"/>
</dbReference>
<feature type="compositionally biased region" description="Basic and acidic residues" evidence="1">
    <location>
        <begin position="84"/>
        <end position="101"/>
    </location>
</feature>
<dbReference type="EMBL" id="BRYA01000090">
    <property type="protein sequence ID" value="GMI38728.1"/>
    <property type="molecule type" value="Genomic_DNA"/>
</dbReference>
<proteinExistence type="predicted"/>
<name>A0A9W7GA40_9STRA</name>
<evidence type="ECO:0000256" key="1">
    <source>
        <dbReference type="SAM" id="MobiDB-lite"/>
    </source>
</evidence>
<dbReference type="AlphaFoldDB" id="A0A9W7GA40"/>
<feature type="region of interest" description="Disordered" evidence="1">
    <location>
        <begin position="1"/>
        <end position="101"/>
    </location>
</feature>
<sequence length="189" mass="20865">MGRKQSRNAARVAKKRRTNIKPLVGTGRISESVEANSKALKKKRRKGEGGEDEFESERRDMEERFLAKEHAREARRGKKGKKGKREDVNTGKVHKDNEIIGVDRRGMEERIMGLGKGALGGMLGGGLQASLSGPSASDITVEKEINGKNAFALLDDSSDEEDQETGLKTEKIVRNPFKFQTGIMVDPDL</sequence>
<feature type="compositionally biased region" description="Basic residues" evidence="1">
    <location>
        <begin position="1"/>
        <end position="19"/>
    </location>
</feature>
<protein>
    <submittedName>
        <fullName evidence="2">Uncharacterized protein</fullName>
    </submittedName>
</protein>
<accession>A0A9W7GA40</accession>
<gene>
    <name evidence="2" type="ORF">TrCOL_g8624</name>
</gene>
<comment type="caution">
    <text evidence="2">The sequence shown here is derived from an EMBL/GenBank/DDBJ whole genome shotgun (WGS) entry which is preliminary data.</text>
</comment>
<keyword evidence="3" id="KW-1185">Reference proteome</keyword>